<gene>
    <name evidence="2" type="ORF">NDU88_001679</name>
</gene>
<name>A0AAV7KTH7_PLEWA</name>
<reference evidence="2" key="1">
    <citation type="journal article" date="2022" name="bioRxiv">
        <title>Sequencing and chromosome-scale assembly of the giantPleurodeles waltlgenome.</title>
        <authorList>
            <person name="Brown T."/>
            <person name="Elewa A."/>
            <person name="Iarovenko S."/>
            <person name="Subramanian E."/>
            <person name="Araus A.J."/>
            <person name="Petzold A."/>
            <person name="Susuki M."/>
            <person name="Suzuki K.-i.T."/>
            <person name="Hayashi T."/>
            <person name="Toyoda A."/>
            <person name="Oliveira C."/>
            <person name="Osipova E."/>
            <person name="Leigh N.D."/>
            <person name="Simon A."/>
            <person name="Yun M.H."/>
        </authorList>
    </citation>
    <scope>NUCLEOTIDE SEQUENCE</scope>
    <source>
        <strain evidence="2">20211129_DDA</strain>
        <tissue evidence="2">Liver</tissue>
    </source>
</reference>
<dbReference type="EMBL" id="JANPWB010000016">
    <property type="protein sequence ID" value="KAJ1081497.1"/>
    <property type="molecule type" value="Genomic_DNA"/>
</dbReference>
<dbReference type="InterPro" id="IPR042566">
    <property type="entry name" value="L1_C"/>
</dbReference>
<evidence type="ECO:0000256" key="1">
    <source>
        <dbReference type="SAM" id="MobiDB-lite"/>
    </source>
</evidence>
<feature type="region of interest" description="Disordered" evidence="1">
    <location>
        <begin position="154"/>
        <end position="176"/>
    </location>
</feature>
<keyword evidence="3" id="KW-1185">Reference proteome</keyword>
<evidence type="ECO:0000313" key="2">
    <source>
        <dbReference type="EMBL" id="KAJ1081497.1"/>
    </source>
</evidence>
<dbReference type="Proteomes" id="UP001066276">
    <property type="component" value="Chromosome 12"/>
</dbReference>
<sequence length="190" mass="21064">MAATVAWRCPEVTRGRHSVPAEPVLRVGAKNLDQRVGVRWKRRRLLCVIQRQWAVFSTVKKKLRDLAVEYSMQFPGWLRVITPVGVQFFLTPQEAWSRAEFQPGLSPSGKQQDGKRRCHARARGGVGAMKCGSPTVEEVQQGKLTALEEVASFSGKVPGGRTQPPPSANASSDSDNDLNIRPLLAGAYWW</sequence>
<accession>A0AAV7KTH7</accession>
<organism evidence="2 3">
    <name type="scientific">Pleurodeles waltl</name>
    <name type="common">Iberian ribbed newt</name>
    <dbReference type="NCBI Taxonomy" id="8319"/>
    <lineage>
        <taxon>Eukaryota</taxon>
        <taxon>Metazoa</taxon>
        <taxon>Chordata</taxon>
        <taxon>Craniata</taxon>
        <taxon>Vertebrata</taxon>
        <taxon>Euteleostomi</taxon>
        <taxon>Amphibia</taxon>
        <taxon>Batrachia</taxon>
        <taxon>Caudata</taxon>
        <taxon>Salamandroidea</taxon>
        <taxon>Salamandridae</taxon>
        <taxon>Pleurodelinae</taxon>
        <taxon>Pleurodeles</taxon>
    </lineage>
</organism>
<dbReference type="Gene3D" id="3.30.250.20">
    <property type="entry name" value="L1 transposable element, C-terminal domain"/>
    <property type="match status" value="1"/>
</dbReference>
<proteinExistence type="predicted"/>
<evidence type="ECO:0000313" key="3">
    <source>
        <dbReference type="Proteomes" id="UP001066276"/>
    </source>
</evidence>
<dbReference type="AlphaFoldDB" id="A0AAV7KTH7"/>
<comment type="caution">
    <text evidence="2">The sequence shown here is derived from an EMBL/GenBank/DDBJ whole genome shotgun (WGS) entry which is preliminary data.</text>
</comment>
<protein>
    <submittedName>
        <fullName evidence="2">Uncharacterized protein</fullName>
    </submittedName>
</protein>